<sequence length="123" mass="14016">MFVVSNIIIIFLVGESRLFKSSAQPDTYDECMMRSQVPQLVATVGVKEEEANVEEEPSVDKAKEEEEVEEEGRPAEELNRRVEDFIAKVTMQRKEARSQHAHVLSAKSGGRQTEEKTRGKHRQ</sequence>
<dbReference type="EMBL" id="AMZH03004174">
    <property type="protein sequence ID" value="RRT69957.1"/>
    <property type="molecule type" value="Genomic_DNA"/>
</dbReference>
<gene>
    <name evidence="4" type="ORF">B296_00011327</name>
</gene>
<feature type="chain" id="PRO_5019025907" description="DUF4408 domain-containing protein" evidence="2">
    <location>
        <begin position="24"/>
        <end position="123"/>
    </location>
</feature>
<feature type="region of interest" description="Disordered" evidence="1">
    <location>
        <begin position="93"/>
        <end position="123"/>
    </location>
</feature>
<evidence type="ECO:0000313" key="5">
    <source>
        <dbReference type="Proteomes" id="UP000287651"/>
    </source>
</evidence>
<dbReference type="Proteomes" id="UP000287651">
    <property type="component" value="Unassembled WGS sequence"/>
</dbReference>
<comment type="caution">
    <text evidence="4">The sequence shown here is derived from an EMBL/GenBank/DDBJ whole genome shotgun (WGS) entry which is preliminary data.</text>
</comment>
<evidence type="ECO:0000256" key="1">
    <source>
        <dbReference type="SAM" id="MobiDB-lite"/>
    </source>
</evidence>
<feature type="domain" description="DUF4408" evidence="3">
    <location>
        <begin position="2"/>
        <end position="18"/>
    </location>
</feature>
<evidence type="ECO:0000259" key="3">
    <source>
        <dbReference type="Pfam" id="PF14364"/>
    </source>
</evidence>
<dbReference type="Pfam" id="PF14364">
    <property type="entry name" value="DUF4408"/>
    <property type="match status" value="1"/>
</dbReference>
<protein>
    <recommendedName>
        <fullName evidence="3">DUF4408 domain-containing protein</fullName>
    </recommendedName>
</protein>
<evidence type="ECO:0000313" key="4">
    <source>
        <dbReference type="EMBL" id="RRT69957.1"/>
    </source>
</evidence>
<organism evidence="4 5">
    <name type="scientific">Ensete ventricosum</name>
    <name type="common">Abyssinian banana</name>
    <name type="synonym">Musa ensete</name>
    <dbReference type="NCBI Taxonomy" id="4639"/>
    <lineage>
        <taxon>Eukaryota</taxon>
        <taxon>Viridiplantae</taxon>
        <taxon>Streptophyta</taxon>
        <taxon>Embryophyta</taxon>
        <taxon>Tracheophyta</taxon>
        <taxon>Spermatophyta</taxon>
        <taxon>Magnoliopsida</taxon>
        <taxon>Liliopsida</taxon>
        <taxon>Zingiberales</taxon>
        <taxon>Musaceae</taxon>
        <taxon>Ensete</taxon>
    </lineage>
</organism>
<accession>A0A427A126</accession>
<evidence type="ECO:0000256" key="2">
    <source>
        <dbReference type="SAM" id="SignalP"/>
    </source>
</evidence>
<dbReference type="PANTHER" id="PTHR35762:SF2">
    <property type="entry name" value="TRANSMEMBRANE PROTEIN"/>
    <property type="match status" value="1"/>
</dbReference>
<keyword evidence="2" id="KW-0732">Signal</keyword>
<feature type="region of interest" description="Disordered" evidence="1">
    <location>
        <begin position="48"/>
        <end position="79"/>
    </location>
</feature>
<reference evidence="4 5" key="1">
    <citation type="journal article" date="2014" name="Agronomy (Basel)">
        <title>A Draft Genome Sequence for Ensete ventricosum, the Drought-Tolerant Tree Against Hunger.</title>
        <authorList>
            <person name="Harrison J."/>
            <person name="Moore K.A."/>
            <person name="Paszkiewicz K."/>
            <person name="Jones T."/>
            <person name="Grant M."/>
            <person name="Ambacheew D."/>
            <person name="Muzemil S."/>
            <person name="Studholme D.J."/>
        </authorList>
    </citation>
    <scope>NUCLEOTIDE SEQUENCE [LARGE SCALE GENOMIC DNA]</scope>
</reference>
<proteinExistence type="predicted"/>
<feature type="signal peptide" evidence="2">
    <location>
        <begin position="1"/>
        <end position="23"/>
    </location>
</feature>
<dbReference type="InterPro" id="IPR025520">
    <property type="entry name" value="DUF4408"/>
</dbReference>
<dbReference type="PANTHER" id="PTHR35762">
    <property type="entry name" value="TRANSMEMBRANE PROTEIN"/>
    <property type="match status" value="1"/>
</dbReference>
<dbReference type="AlphaFoldDB" id="A0A427A126"/>
<name>A0A427A126_ENSVE</name>